<gene>
    <name evidence="2" type="ORF">DSM106972_086210</name>
</gene>
<dbReference type="AlphaFoldDB" id="A0A3S1C792"/>
<accession>A0A3S1C792</accession>
<evidence type="ECO:0000313" key="2">
    <source>
        <dbReference type="EMBL" id="RUS96598.1"/>
    </source>
</evidence>
<keyword evidence="3" id="KW-1185">Reference proteome</keyword>
<sequence>MYEPQTSQIIDKIQLINYRDEGLSAAREELEISHEVLESQKLLINQLERELVETRQELETVNEELAKTLMLGVGFEEAQAIAKTIFKEKDGCSQLVSKLLNILYGVSVETQEPEEKTYRAWVAC</sequence>
<evidence type="ECO:0000313" key="3">
    <source>
        <dbReference type="Proteomes" id="UP000271624"/>
    </source>
</evidence>
<reference evidence="2" key="2">
    <citation type="journal article" date="2019" name="Genome Biol. Evol.">
        <title>Day and night: Metabolic profiles and evolutionary relationships of six axenic non-marine cyanobacteria.</title>
        <authorList>
            <person name="Will S.E."/>
            <person name="Henke P."/>
            <person name="Boedeker C."/>
            <person name="Huang S."/>
            <person name="Brinkmann H."/>
            <person name="Rohde M."/>
            <person name="Jarek M."/>
            <person name="Friedl T."/>
            <person name="Seufert S."/>
            <person name="Schumacher M."/>
            <person name="Overmann J."/>
            <person name="Neumann-Schaal M."/>
            <person name="Petersen J."/>
        </authorList>
    </citation>
    <scope>NUCLEOTIDE SEQUENCE [LARGE SCALE GENOMIC DNA]</scope>
    <source>
        <strain evidence="2">PCC 7102</strain>
    </source>
</reference>
<evidence type="ECO:0000256" key="1">
    <source>
        <dbReference type="SAM" id="Coils"/>
    </source>
</evidence>
<dbReference type="EMBL" id="RSCL01000035">
    <property type="protein sequence ID" value="RUS96598.1"/>
    <property type="molecule type" value="Genomic_DNA"/>
</dbReference>
<evidence type="ECO:0008006" key="4">
    <source>
        <dbReference type="Google" id="ProtNLM"/>
    </source>
</evidence>
<keyword evidence="1" id="KW-0175">Coiled coil</keyword>
<comment type="caution">
    <text evidence="2">The sequence shown here is derived from an EMBL/GenBank/DDBJ whole genome shotgun (WGS) entry which is preliminary data.</text>
</comment>
<organism evidence="2 3">
    <name type="scientific">Dulcicalothrix desertica PCC 7102</name>
    <dbReference type="NCBI Taxonomy" id="232991"/>
    <lineage>
        <taxon>Bacteria</taxon>
        <taxon>Bacillati</taxon>
        <taxon>Cyanobacteriota</taxon>
        <taxon>Cyanophyceae</taxon>
        <taxon>Nostocales</taxon>
        <taxon>Calotrichaceae</taxon>
        <taxon>Dulcicalothrix</taxon>
    </lineage>
</organism>
<reference evidence="2" key="1">
    <citation type="submission" date="2018-12" db="EMBL/GenBank/DDBJ databases">
        <authorList>
            <person name="Will S."/>
            <person name="Neumann-Schaal M."/>
            <person name="Henke P."/>
        </authorList>
    </citation>
    <scope>NUCLEOTIDE SEQUENCE</scope>
    <source>
        <strain evidence="2">PCC 7102</strain>
    </source>
</reference>
<name>A0A3S1C792_9CYAN</name>
<feature type="coiled-coil region" evidence="1">
    <location>
        <begin position="30"/>
        <end position="68"/>
    </location>
</feature>
<dbReference type="OrthoDB" id="9962351at2"/>
<proteinExistence type="predicted"/>
<dbReference type="RefSeq" id="WP_127086632.1">
    <property type="nucleotide sequence ID" value="NZ_RSCL01000035.1"/>
</dbReference>
<dbReference type="Proteomes" id="UP000271624">
    <property type="component" value="Unassembled WGS sequence"/>
</dbReference>
<protein>
    <recommendedName>
        <fullName evidence="4">ANTAR domain-containing protein</fullName>
    </recommendedName>
</protein>